<protein>
    <recommendedName>
        <fullName evidence="3">Response regulatory domain-containing protein</fullName>
    </recommendedName>
</protein>
<dbReference type="GO" id="GO:0003677">
    <property type="term" value="F:DNA binding"/>
    <property type="evidence" value="ECO:0007669"/>
    <property type="project" value="UniProtKB-KW"/>
</dbReference>
<evidence type="ECO:0000313" key="4">
    <source>
        <dbReference type="EMBL" id="PAM64680.1"/>
    </source>
</evidence>
<proteinExistence type="predicted"/>
<dbReference type="InterPro" id="IPR011006">
    <property type="entry name" value="CheY-like_superfamily"/>
</dbReference>
<accession>A0A270MZ27</accession>
<comment type="caution">
    <text evidence="4">The sequence shown here is derived from an EMBL/GenBank/DDBJ whole genome shotgun (WGS) entry which is preliminary data.</text>
</comment>
<keyword evidence="2" id="KW-0597">Phosphoprotein</keyword>
<name>A0A270MZ27_STEMA</name>
<gene>
    <name evidence="5" type="ORF">CEK00_09610</name>
    <name evidence="4" type="ORF">CEK00_21930</name>
</gene>
<dbReference type="SMART" id="SM00448">
    <property type="entry name" value="REC"/>
    <property type="match status" value="1"/>
</dbReference>
<evidence type="ECO:0000313" key="5">
    <source>
        <dbReference type="EMBL" id="PAM71837.1"/>
    </source>
</evidence>
<keyword evidence="1" id="KW-0238">DNA-binding</keyword>
<reference evidence="4 6" key="1">
    <citation type="submission" date="2017-06" db="EMBL/GenBank/DDBJ databases">
        <title>Genome sequencing and assembly of Stenotrophomonas maltophilia DF07.</title>
        <authorList>
            <person name="Iyer R."/>
        </authorList>
    </citation>
    <scope>NUCLEOTIDE SEQUENCE [LARGE SCALE GENOMIC DNA]</scope>
    <source>
        <strain evidence="4 6">DF07</strain>
        <plasmid evidence="4">unnamed1</plasmid>
    </source>
</reference>
<dbReference type="PROSITE" id="PS50110">
    <property type="entry name" value="RESPONSE_REGULATORY"/>
    <property type="match status" value="1"/>
</dbReference>
<geneLocation type="plasmid" evidence="4">
    <name>unnamed1</name>
</geneLocation>
<evidence type="ECO:0000313" key="6">
    <source>
        <dbReference type="Proteomes" id="UP000216433"/>
    </source>
</evidence>
<dbReference type="CDD" id="cd17535">
    <property type="entry name" value="REC_NarL-like"/>
    <property type="match status" value="1"/>
</dbReference>
<dbReference type="PANTHER" id="PTHR43214">
    <property type="entry name" value="TWO-COMPONENT RESPONSE REGULATOR"/>
    <property type="match status" value="1"/>
</dbReference>
<dbReference type="Gene3D" id="3.40.50.2300">
    <property type="match status" value="1"/>
</dbReference>
<dbReference type="AlphaFoldDB" id="A0A270MZ27"/>
<dbReference type="EMBL" id="NJGC01000149">
    <property type="protein sequence ID" value="PAM64680.1"/>
    <property type="molecule type" value="Genomic_DNA"/>
</dbReference>
<dbReference type="InterPro" id="IPR058245">
    <property type="entry name" value="NreC/VraR/RcsB-like_REC"/>
</dbReference>
<dbReference type="SUPFAM" id="SSF52172">
    <property type="entry name" value="CheY-like"/>
    <property type="match status" value="1"/>
</dbReference>
<evidence type="ECO:0000256" key="1">
    <source>
        <dbReference type="ARBA" id="ARBA00023125"/>
    </source>
</evidence>
<evidence type="ECO:0000256" key="2">
    <source>
        <dbReference type="PROSITE-ProRule" id="PRU00169"/>
    </source>
</evidence>
<dbReference type="InterPro" id="IPR039420">
    <property type="entry name" value="WalR-like"/>
</dbReference>
<dbReference type="GO" id="GO:0000160">
    <property type="term" value="P:phosphorelay signal transduction system"/>
    <property type="evidence" value="ECO:0007669"/>
    <property type="project" value="InterPro"/>
</dbReference>
<organism evidence="4 6">
    <name type="scientific">Stenotrophomonas maltophilia</name>
    <name type="common">Pseudomonas maltophilia</name>
    <name type="synonym">Xanthomonas maltophilia</name>
    <dbReference type="NCBI Taxonomy" id="40324"/>
    <lineage>
        <taxon>Bacteria</taxon>
        <taxon>Pseudomonadati</taxon>
        <taxon>Pseudomonadota</taxon>
        <taxon>Gammaproteobacteria</taxon>
        <taxon>Lysobacterales</taxon>
        <taxon>Lysobacteraceae</taxon>
        <taxon>Stenotrophomonas</taxon>
        <taxon>Stenotrophomonas maltophilia group</taxon>
    </lineage>
</organism>
<dbReference type="EMBL" id="NJGC01000009">
    <property type="protein sequence ID" value="PAM71837.1"/>
    <property type="molecule type" value="Genomic_DNA"/>
</dbReference>
<dbReference type="Proteomes" id="UP000216433">
    <property type="component" value="Unassembled WGS sequence"/>
</dbReference>
<sequence>MQNTMEATTIALVDDHPLALHGLKLVLANLAGIQVVGAFGHPRGLLSLLRTTRIDVVVLDYALGVAEPPTVELIRKINHEFPARIVVYSAMQGAFIQRACLDQGAFRFVQKRQSLDELIGAIRGCIEAGRRCIGR</sequence>
<dbReference type="RefSeq" id="WP_095377875.1">
    <property type="nucleotide sequence ID" value="NZ_NJGC01000009.1"/>
</dbReference>
<evidence type="ECO:0000259" key="3">
    <source>
        <dbReference type="PROSITE" id="PS50110"/>
    </source>
</evidence>
<dbReference type="PANTHER" id="PTHR43214:SF43">
    <property type="entry name" value="TWO-COMPONENT RESPONSE REGULATOR"/>
    <property type="match status" value="1"/>
</dbReference>
<keyword evidence="4" id="KW-0614">Plasmid</keyword>
<dbReference type="Pfam" id="PF00072">
    <property type="entry name" value="Response_reg"/>
    <property type="match status" value="1"/>
</dbReference>
<feature type="modified residue" description="4-aspartylphosphate" evidence="2">
    <location>
        <position position="60"/>
    </location>
</feature>
<feature type="domain" description="Response regulatory" evidence="3">
    <location>
        <begin position="9"/>
        <end position="126"/>
    </location>
</feature>
<dbReference type="InterPro" id="IPR001789">
    <property type="entry name" value="Sig_transdc_resp-reg_receiver"/>
</dbReference>